<dbReference type="InterPro" id="IPR013783">
    <property type="entry name" value="Ig-like_fold"/>
</dbReference>
<dbReference type="InterPro" id="IPR003886">
    <property type="entry name" value="NIDO_dom"/>
</dbReference>
<dbReference type="PANTHER" id="PTHR13802">
    <property type="entry name" value="MUCIN 4-RELATED"/>
    <property type="match status" value="1"/>
</dbReference>
<dbReference type="EMBL" id="CAJOBP010003956">
    <property type="protein sequence ID" value="CAF4424630.1"/>
    <property type="molecule type" value="Genomic_DNA"/>
</dbReference>
<proteinExistence type="predicted"/>
<dbReference type="AlphaFoldDB" id="A0A820QNS7"/>
<comment type="caution">
    <text evidence="4">The sequence shown here is derived from an EMBL/GenBank/DDBJ whole genome shotgun (WGS) entry which is preliminary data.</text>
</comment>
<dbReference type="Pfam" id="PF06119">
    <property type="entry name" value="NIDO"/>
    <property type="match status" value="1"/>
</dbReference>
<keyword evidence="1" id="KW-1015">Disulfide bond</keyword>
<dbReference type="InterPro" id="IPR051495">
    <property type="entry name" value="Epithelial_Barrier/Signaling"/>
</dbReference>
<accession>A0A820QNS7</accession>
<evidence type="ECO:0000313" key="3">
    <source>
        <dbReference type="EMBL" id="CAF3307780.1"/>
    </source>
</evidence>
<dbReference type="SMART" id="SM00539">
    <property type="entry name" value="NIDO"/>
    <property type="match status" value="1"/>
</dbReference>
<keyword evidence="5" id="KW-1185">Reference proteome</keyword>
<gene>
    <name evidence="3" type="ORF">TIS948_LOCUS18986</name>
    <name evidence="4" type="ORF">UJA718_LOCUS20855</name>
</gene>
<reference evidence="4" key="1">
    <citation type="submission" date="2021-02" db="EMBL/GenBank/DDBJ databases">
        <authorList>
            <person name="Nowell W R."/>
        </authorList>
    </citation>
    <scope>NUCLEOTIDE SEQUENCE</scope>
</reference>
<dbReference type="OrthoDB" id="6236007at2759"/>
<dbReference type="SUPFAM" id="SSF81296">
    <property type="entry name" value="E set domains"/>
    <property type="match status" value="1"/>
</dbReference>
<name>A0A820QNS7_9BILA</name>
<dbReference type="Proteomes" id="UP000663873">
    <property type="component" value="Unassembled WGS sequence"/>
</dbReference>
<evidence type="ECO:0000256" key="1">
    <source>
        <dbReference type="ARBA" id="ARBA00023157"/>
    </source>
</evidence>
<sequence length="321" mass="35646">MNNDNDTLNNTFQIVLCTDEDRSVIFFLYHDLQWANPYNHSYYYAQAGFHNGNRNVSEQLPNSGTEDVVELSNESNVNTPGLFAFRVDAETIHAGGCHADTSLISFRPRTISQLGSTAVTIYGPCFTNQTKVKCQFGSSSSIADGFIADEFRAVCLTRFASEHGSVSIKLSIDNGRTFVSAGTLTLTPLKFGSDEVIIETESNDNLLHVGQYIKLRWIFSEVIRNSFPNDAKISIELWKVSLSSQSQLQKDNTPIVLVQNMNLTNSIRVQLPATISNIASCFIRAVVQFNTQTYAGLNTGLLIVRNHPTVARDLCRSWGLQ</sequence>
<evidence type="ECO:0000313" key="5">
    <source>
        <dbReference type="Proteomes" id="UP000663873"/>
    </source>
</evidence>
<evidence type="ECO:0000259" key="2">
    <source>
        <dbReference type="PROSITE" id="PS51220"/>
    </source>
</evidence>
<dbReference type="Proteomes" id="UP000663825">
    <property type="component" value="Unassembled WGS sequence"/>
</dbReference>
<organism evidence="4 5">
    <name type="scientific">Rotaria socialis</name>
    <dbReference type="NCBI Taxonomy" id="392032"/>
    <lineage>
        <taxon>Eukaryota</taxon>
        <taxon>Metazoa</taxon>
        <taxon>Spiralia</taxon>
        <taxon>Gnathifera</taxon>
        <taxon>Rotifera</taxon>
        <taxon>Eurotatoria</taxon>
        <taxon>Bdelloidea</taxon>
        <taxon>Philodinida</taxon>
        <taxon>Philodinidae</taxon>
        <taxon>Rotaria</taxon>
    </lineage>
</organism>
<protein>
    <recommendedName>
        <fullName evidence="2">NIDO domain-containing protein</fullName>
    </recommendedName>
</protein>
<dbReference type="Gene3D" id="2.60.40.10">
    <property type="entry name" value="Immunoglobulins"/>
    <property type="match status" value="1"/>
</dbReference>
<dbReference type="GO" id="GO:0007160">
    <property type="term" value="P:cell-matrix adhesion"/>
    <property type="evidence" value="ECO:0007669"/>
    <property type="project" value="InterPro"/>
</dbReference>
<dbReference type="PROSITE" id="PS51220">
    <property type="entry name" value="NIDO"/>
    <property type="match status" value="1"/>
</dbReference>
<dbReference type="InterPro" id="IPR014756">
    <property type="entry name" value="Ig_E-set"/>
</dbReference>
<feature type="domain" description="NIDO" evidence="2">
    <location>
        <begin position="1"/>
        <end position="90"/>
    </location>
</feature>
<evidence type="ECO:0000313" key="4">
    <source>
        <dbReference type="EMBL" id="CAF4424630.1"/>
    </source>
</evidence>
<dbReference type="EMBL" id="CAJNXB010003306">
    <property type="protein sequence ID" value="CAF3307780.1"/>
    <property type="molecule type" value="Genomic_DNA"/>
</dbReference>
<dbReference type="PANTHER" id="PTHR13802:SF52">
    <property type="entry name" value="MUCIN-4"/>
    <property type="match status" value="1"/>
</dbReference>